<evidence type="ECO:0000256" key="3">
    <source>
        <dbReference type="ARBA" id="ARBA00022763"/>
    </source>
</evidence>
<name>A0A3L7JDQ2_9HYPH</name>
<dbReference type="EMBL" id="RCWN01000001">
    <property type="protein sequence ID" value="RLQ88600.1"/>
    <property type="molecule type" value="Genomic_DNA"/>
</dbReference>
<accession>A0A3L7JDQ2</accession>
<dbReference type="PANTHER" id="PTHR43003">
    <property type="entry name" value="DNA-3-METHYLADENINE GLYCOSYLASE"/>
    <property type="match status" value="1"/>
</dbReference>
<evidence type="ECO:0000256" key="4">
    <source>
        <dbReference type="ARBA" id="ARBA00023204"/>
    </source>
</evidence>
<dbReference type="SMART" id="SM00478">
    <property type="entry name" value="ENDO3c"/>
    <property type="match status" value="1"/>
</dbReference>
<protein>
    <recommendedName>
        <fullName evidence="2">DNA-3-methyladenine glycosylase II</fullName>
        <ecNumber evidence="2">3.2.2.21</ecNumber>
    </recommendedName>
</protein>
<dbReference type="CDD" id="cd00056">
    <property type="entry name" value="ENDO3c"/>
    <property type="match status" value="1"/>
</dbReference>
<gene>
    <name evidence="6" type="ORF">D8780_10660</name>
</gene>
<dbReference type="InterPro" id="IPR011257">
    <property type="entry name" value="DNA_glycosylase"/>
</dbReference>
<dbReference type="GO" id="GO:0005737">
    <property type="term" value="C:cytoplasm"/>
    <property type="evidence" value="ECO:0007669"/>
    <property type="project" value="TreeGrafter"/>
</dbReference>
<proteinExistence type="predicted"/>
<keyword evidence="4" id="KW-0234">DNA repair</keyword>
<dbReference type="GO" id="GO:0006285">
    <property type="term" value="P:base-excision repair, AP site formation"/>
    <property type="evidence" value="ECO:0007669"/>
    <property type="project" value="TreeGrafter"/>
</dbReference>
<dbReference type="InterPro" id="IPR003265">
    <property type="entry name" value="HhH-GPD_domain"/>
</dbReference>
<dbReference type="RefSeq" id="WP_121645566.1">
    <property type="nucleotide sequence ID" value="NZ_RCWN01000001.1"/>
</dbReference>
<dbReference type="GO" id="GO:0008725">
    <property type="term" value="F:DNA-3-methyladenine glycosylase activity"/>
    <property type="evidence" value="ECO:0007669"/>
    <property type="project" value="TreeGrafter"/>
</dbReference>
<evidence type="ECO:0000256" key="2">
    <source>
        <dbReference type="ARBA" id="ARBA00012000"/>
    </source>
</evidence>
<dbReference type="GO" id="GO:0006307">
    <property type="term" value="P:DNA alkylation repair"/>
    <property type="evidence" value="ECO:0007669"/>
    <property type="project" value="TreeGrafter"/>
</dbReference>
<dbReference type="GO" id="GO:0032131">
    <property type="term" value="F:alkylated DNA binding"/>
    <property type="evidence" value="ECO:0007669"/>
    <property type="project" value="TreeGrafter"/>
</dbReference>
<organism evidence="6 7">
    <name type="scientific">Notoacmeibacter ruber</name>
    <dbReference type="NCBI Taxonomy" id="2670375"/>
    <lineage>
        <taxon>Bacteria</taxon>
        <taxon>Pseudomonadati</taxon>
        <taxon>Pseudomonadota</taxon>
        <taxon>Alphaproteobacteria</taxon>
        <taxon>Hyphomicrobiales</taxon>
        <taxon>Notoacmeibacteraceae</taxon>
        <taxon>Notoacmeibacter</taxon>
    </lineage>
</organism>
<dbReference type="EC" id="3.2.2.21" evidence="2"/>
<feature type="domain" description="HhH-GPD" evidence="5">
    <location>
        <begin position="52"/>
        <end position="205"/>
    </location>
</feature>
<comment type="caution">
    <text evidence="6">The sequence shown here is derived from an EMBL/GenBank/DDBJ whole genome shotgun (WGS) entry which is preliminary data.</text>
</comment>
<dbReference type="Proteomes" id="UP000281094">
    <property type="component" value="Unassembled WGS sequence"/>
</dbReference>
<comment type="catalytic activity">
    <reaction evidence="1">
        <text>Hydrolysis of alkylated DNA, releasing 3-methyladenine, 3-methylguanine, 7-methylguanine and 7-methyladenine.</text>
        <dbReference type="EC" id="3.2.2.21"/>
    </reaction>
</comment>
<keyword evidence="7" id="KW-1185">Reference proteome</keyword>
<dbReference type="Pfam" id="PF00730">
    <property type="entry name" value="HhH-GPD"/>
    <property type="match status" value="1"/>
</dbReference>
<evidence type="ECO:0000313" key="6">
    <source>
        <dbReference type="EMBL" id="RLQ88600.1"/>
    </source>
</evidence>
<dbReference type="SUPFAM" id="SSF48150">
    <property type="entry name" value="DNA-glycosylase"/>
    <property type="match status" value="1"/>
</dbReference>
<evidence type="ECO:0000256" key="1">
    <source>
        <dbReference type="ARBA" id="ARBA00000086"/>
    </source>
</evidence>
<evidence type="ECO:0000259" key="5">
    <source>
        <dbReference type="SMART" id="SM00478"/>
    </source>
</evidence>
<reference evidence="6 7" key="1">
    <citation type="submission" date="2018-10" db="EMBL/GenBank/DDBJ databases">
        <title>Notoacmeibacter sp. M2BS9Y-3-1, whole genome shotgun sequence.</title>
        <authorList>
            <person name="Tuo L."/>
        </authorList>
    </citation>
    <scope>NUCLEOTIDE SEQUENCE [LARGE SCALE GENOMIC DNA]</scope>
    <source>
        <strain evidence="6 7">M2BS9Y-3-1</strain>
    </source>
</reference>
<dbReference type="GO" id="GO:0032993">
    <property type="term" value="C:protein-DNA complex"/>
    <property type="evidence" value="ECO:0007669"/>
    <property type="project" value="TreeGrafter"/>
</dbReference>
<dbReference type="InterPro" id="IPR051912">
    <property type="entry name" value="Alkylbase_DNA_Glycosylase/TA"/>
</dbReference>
<keyword evidence="3" id="KW-0227">DNA damage</keyword>
<dbReference type="PANTHER" id="PTHR43003:SF13">
    <property type="entry name" value="DNA-3-METHYLADENINE GLYCOSYLASE 2"/>
    <property type="match status" value="1"/>
</dbReference>
<dbReference type="GO" id="GO:0043916">
    <property type="term" value="F:DNA-7-methylguanine glycosylase activity"/>
    <property type="evidence" value="ECO:0007669"/>
    <property type="project" value="TreeGrafter"/>
</dbReference>
<dbReference type="Gene3D" id="1.10.340.30">
    <property type="entry name" value="Hypothetical protein, domain 2"/>
    <property type="match status" value="1"/>
</dbReference>
<dbReference type="Gene3D" id="1.10.1670.40">
    <property type="match status" value="1"/>
</dbReference>
<sequence length="213" mass="22207">MTVILNSEKAIARSLEALLQADPTLASLAAIAGPLPQRKTPGGYAGLAGVVIAQQVSKAAADTIFGRLQAAVTPLTGAVLLDTPDEILRAAGLSRPKIRTLRAVAEAECDGLRLDAVLRLDAEDAVDALTPIPGIGRWTAECWLLFAAGHPDIFPARDLALQAAAHEALGLPERPDEKTLSALAGKWSPNRSVAARLLWAWYGATRTGGGAPV</sequence>
<evidence type="ECO:0000313" key="7">
    <source>
        <dbReference type="Proteomes" id="UP000281094"/>
    </source>
</evidence>
<dbReference type="AlphaFoldDB" id="A0A3L7JDQ2"/>